<accession>A0ABD5X913</accession>
<evidence type="ECO:0000256" key="1">
    <source>
        <dbReference type="SAM" id="MobiDB-lite"/>
    </source>
</evidence>
<dbReference type="EMBL" id="JBHSZQ010000047">
    <property type="protein sequence ID" value="MFC7127044.1"/>
    <property type="molecule type" value="Genomic_DNA"/>
</dbReference>
<dbReference type="AlphaFoldDB" id="A0ABD5X913"/>
<organism evidence="2 3">
    <name type="scientific">Halovenus rubra</name>
    <dbReference type="NCBI Taxonomy" id="869890"/>
    <lineage>
        <taxon>Archaea</taxon>
        <taxon>Methanobacteriati</taxon>
        <taxon>Methanobacteriota</taxon>
        <taxon>Stenosarchaea group</taxon>
        <taxon>Halobacteria</taxon>
        <taxon>Halobacteriales</taxon>
        <taxon>Haloarculaceae</taxon>
        <taxon>Halovenus</taxon>
    </lineage>
</organism>
<dbReference type="InterPro" id="IPR006311">
    <property type="entry name" value="TAT_signal"/>
</dbReference>
<proteinExistence type="predicted"/>
<comment type="caution">
    <text evidence="2">The sequence shown here is derived from an EMBL/GenBank/DDBJ whole genome shotgun (WGS) entry which is preliminary data.</text>
</comment>
<feature type="compositionally biased region" description="Basic and acidic residues" evidence="1">
    <location>
        <begin position="114"/>
        <end position="130"/>
    </location>
</feature>
<dbReference type="RefSeq" id="WP_267637103.1">
    <property type="nucleotide sequence ID" value="NZ_JAODIY010000009.1"/>
</dbReference>
<protein>
    <recommendedName>
        <fullName evidence="4">Tat (Twin-arginine translocation) pathway signal sequence</fullName>
    </recommendedName>
</protein>
<evidence type="ECO:0000313" key="2">
    <source>
        <dbReference type="EMBL" id="MFC7127044.1"/>
    </source>
</evidence>
<dbReference type="Proteomes" id="UP001596414">
    <property type="component" value="Unassembled WGS sequence"/>
</dbReference>
<gene>
    <name evidence="2" type="ORF">ACFQJ7_13595</name>
</gene>
<name>A0ABD5X913_9EURY</name>
<sequence>MSSDQQSTSAPGQFFQKTLTRRQQLKGVAGVATAAVAVPALSDTAAAHFPNKLDIDVQPDNADNFIDSSEHNSVEVAVHPVEYLNGDGTAEMFDPTTEPVRYRFGSRSTVADGKGARSKSDGEVREFTGHDGETHEGLVLTFPVDGMGFDGGEETAWLYWERDESGNHGYAGMDAVSIYGAAETDQESMQMLRRLLRLLR</sequence>
<reference evidence="2 3" key="1">
    <citation type="journal article" date="2014" name="Int. J. Syst. Evol. Microbiol.">
        <title>Complete genome sequence of Corynebacterium casei LMG S-19264T (=DSM 44701T), isolated from a smear-ripened cheese.</title>
        <authorList>
            <consortium name="US DOE Joint Genome Institute (JGI-PGF)"/>
            <person name="Walter F."/>
            <person name="Albersmeier A."/>
            <person name="Kalinowski J."/>
            <person name="Ruckert C."/>
        </authorList>
    </citation>
    <scope>NUCLEOTIDE SEQUENCE [LARGE SCALE GENOMIC DNA]</scope>
    <source>
        <strain evidence="2 3">CGMCC 4.7215</strain>
    </source>
</reference>
<dbReference type="PROSITE" id="PS51318">
    <property type="entry name" value="TAT"/>
    <property type="match status" value="1"/>
</dbReference>
<feature type="region of interest" description="Disordered" evidence="1">
    <location>
        <begin position="110"/>
        <end position="130"/>
    </location>
</feature>
<evidence type="ECO:0000313" key="3">
    <source>
        <dbReference type="Proteomes" id="UP001596414"/>
    </source>
</evidence>
<evidence type="ECO:0008006" key="4">
    <source>
        <dbReference type="Google" id="ProtNLM"/>
    </source>
</evidence>